<evidence type="ECO:0000256" key="1">
    <source>
        <dbReference type="SAM" id="MobiDB-lite"/>
    </source>
</evidence>
<reference evidence="2 3" key="1">
    <citation type="journal article" date="2016" name="Genome Biol. Evol.">
        <title>Divergent and convergent evolution of fungal pathogenicity.</title>
        <authorList>
            <person name="Shang Y."/>
            <person name="Xiao G."/>
            <person name="Zheng P."/>
            <person name="Cen K."/>
            <person name="Zhan S."/>
            <person name="Wang C."/>
        </authorList>
    </citation>
    <scope>NUCLEOTIDE SEQUENCE [LARGE SCALE GENOMIC DNA]</scope>
    <source>
        <strain evidence="2 3">RCEF 264</strain>
    </source>
</reference>
<gene>
    <name evidence="2" type="ORF">SPI_01959</name>
</gene>
<dbReference type="Proteomes" id="UP000076874">
    <property type="component" value="Unassembled WGS sequence"/>
</dbReference>
<dbReference type="STRING" id="1081102.A0A162J864"/>
<evidence type="ECO:0000313" key="3">
    <source>
        <dbReference type="Proteomes" id="UP000076874"/>
    </source>
</evidence>
<accession>A0A162J864</accession>
<feature type="region of interest" description="Disordered" evidence="1">
    <location>
        <begin position="74"/>
        <end position="158"/>
    </location>
</feature>
<proteinExistence type="predicted"/>
<name>A0A162J864_9HYPO</name>
<comment type="caution">
    <text evidence="2">The sequence shown here is derived from an EMBL/GenBank/DDBJ whole genome shotgun (WGS) entry which is preliminary data.</text>
</comment>
<organism evidence="2 3">
    <name type="scientific">Niveomyces insectorum RCEF 264</name>
    <dbReference type="NCBI Taxonomy" id="1081102"/>
    <lineage>
        <taxon>Eukaryota</taxon>
        <taxon>Fungi</taxon>
        <taxon>Dikarya</taxon>
        <taxon>Ascomycota</taxon>
        <taxon>Pezizomycotina</taxon>
        <taxon>Sordariomycetes</taxon>
        <taxon>Hypocreomycetidae</taxon>
        <taxon>Hypocreales</taxon>
        <taxon>Cordycipitaceae</taxon>
        <taxon>Niveomyces</taxon>
    </lineage>
</organism>
<sequence length="158" mass="17129">MASKQSTVPMAQAGLTERELLLVTAAYLCPRDGGDPTVDWTKFAALAGYASSNSARVCFRPLQKKLKAFVDNMLGDVDGGTATGSGVAARETPRTPKTPQTPKTTKPPPETPGSKSRGQTKKRKQEDDDYDDNLQGGVGVPVKEEEKEEEETMTIHYR</sequence>
<dbReference type="AlphaFoldDB" id="A0A162J864"/>
<dbReference type="OrthoDB" id="5403747at2759"/>
<feature type="compositionally biased region" description="Low complexity" evidence="1">
    <location>
        <begin position="95"/>
        <end position="104"/>
    </location>
</feature>
<dbReference type="EMBL" id="AZHD01000003">
    <property type="protein sequence ID" value="OAA65172.1"/>
    <property type="molecule type" value="Genomic_DNA"/>
</dbReference>
<evidence type="ECO:0000313" key="2">
    <source>
        <dbReference type="EMBL" id="OAA65172.1"/>
    </source>
</evidence>
<protein>
    <submittedName>
        <fullName evidence="2">Uncharacterized protein</fullName>
    </submittedName>
</protein>
<keyword evidence="3" id="KW-1185">Reference proteome</keyword>